<dbReference type="PANTHER" id="PTHR11895">
    <property type="entry name" value="TRANSAMIDASE"/>
    <property type="match status" value="1"/>
</dbReference>
<dbReference type="EC" id="6.3.5.6" evidence="2"/>
<dbReference type="EMBL" id="JAUSUL010000001">
    <property type="protein sequence ID" value="MDQ0314380.1"/>
    <property type="molecule type" value="Genomic_DNA"/>
</dbReference>
<comment type="caution">
    <text evidence="2">The sequence shown here is derived from an EMBL/GenBank/DDBJ whole genome shotgun (WGS) entry which is preliminary data.</text>
</comment>
<keyword evidence="3" id="KW-1185">Reference proteome</keyword>
<evidence type="ECO:0000313" key="3">
    <source>
        <dbReference type="Proteomes" id="UP001229244"/>
    </source>
</evidence>
<feature type="domain" description="Amidase" evidence="1">
    <location>
        <begin position="46"/>
        <end position="436"/>
    </location>
</feature>
<evidence type="ECO:0000313" key="2">
    <source>
        <dbReference type="EMBL" id="MDQ0314380.1"/>
    </source>
</evidence>
<dbReference type="SUPFAM" id="SSF75304">
    <property type="entry name" value="Amidase signature (AS) enzymes"/>
    <property type="match status" value="1"/>
</dbReference>
<dbReference type="Pfam" id="PF01425">
    <property type="entry name" value="Amidase"/>
    <property type="match status" value="1"/>
</dbReference>
<dbReference type="EC" id="6.3.5.7" evidence="2"/>
<dbReference type="InterPro" id="IPR036928">
    <property type="entry name" value="AS_sf"/>
</dbReference>
<dbReference type="GO" id="GO:0050566">
    <property type="term" value="F:asparaginyl-tRNA synthase (glutamine-hydrolyzing) activity"/>
    <property type="evidence" value="ECO:0007669"/>
    <property type="project" value="UniProtKB-EC"/>
</dbReference>
<dbReference type="Proteomes" id="UP001229244">
    <property type="component" value="Unassembled WGS sequence"/>
</dbReference>
<dbReference type="GO" id="GO:0050567">
    <property type="term" value="F:glutaminyl-tRNA synthase (glutamine-hydrolyzing) activity"/>
    <property type="evidence" value="ECO:0007669"/>
    <property type="project" value="UniProtKB-EC"/>
</dbReference>
<keyword evidence="2" id="KW-0436">Ligase</keyword>
<name>A0AAE3VMC0_9HYPH</name>
<sequence>MAGTATVLTTAEALQSGASTARAEADRCLAAAADPAGQGAKVFTLVDPGRTRAEADASDLLRSRGVVPSPLAGIPVSLKDLFDVAGQVTRAGSTVLDPGPAAADAPVVARLRAAGAVFVGRTNMTEFAYSGVGMNPHYGTPAAPWDRTTGRVPGGSTSGGAVSVADGMAVAALGTDTGGSCRIPAACCGIVGFKPTQRRVPLDGCTPLSFSLDSIGPMARTVSCVALLDAVLAGEPAAVPAPVSLRGLRIAVPTNYVLDRMDETVGATFERALTRLSSAGAQVDEIRVDLLDRLPELTLNGGITAAEAYAWHRDLIEAEGNRYDPNVRTRILMGKSLTAEAYLTAIRTRKELIAEAEKALAGVDVLAMPTIPIVPPTIAEMADTDTFADLNRLMLRNPSVANMLDRCAISLPVGEPGGAPVGLSLVGPAMGDRRLLSIALAAEATLATK</sequence>
<proteinExistence type="predicted"/>
<dbReference type="RefSeq" id="WP_306884154.1">
    <property type="nucleotide sequence ID" value="NZ_JAUSUL010000001.1"/>
</dbReference>
<reference evidence="2" key="1">
    <citation type="submission" date="2023-07" db="EMBL/GenBank/DDBJ databases">
        <title>Genomic Encyclopedia of Type Strains, Phase IV (KMG-IV): sequencing the most valuable type-strain genomes for metagenomic binning, comparative biology and taxonomic classification.</title>
        <authorList>
            <person name="Goeker M."/>
        </authorList>
    </citation>
    <scope>NUCLEOTIDE SEQUENCE</scope>
    <source>
        <strain evidence="2">DSM 21202</strain>
    </source>
</reference>
<dbReference type="PANTHER" id="PTHR11895:SF176">
    <property type="entry name" value="AMIDASE AMID-RELATED"/>
    <property type="match status" value="1"/>
</dbReference>
<dbReference type="NCBIfam" id="NF005460">
    <property type="entry name" value="PRK07056.1"/>
    <property type="match status" value="1"/>
</dbReference>
<protein>
    <submittedName>
        <fullName evidence="2">Aspartyl-tRNA(Asn)/glutamyl-tRNA(Gln) amidotransferase subunit A</fullName>
        <ecNumber evidence="2">6.3.5.6</ecNumber>
        <ecNumber evidence="2">6.3.5.7</ecNumber>
    </submittedName>
</protein>
<dbReference type="Gene3D" id="3.90.1300.10">
    <property type="entry name" value="Amidase signature (AS) domain"/>
    <property type="match status" value="1"/>
</dbReference>
<evidence type="ECO:0000259" key="1">
    <source>
        <dbReference type="Pfam" id="PF01425"/>
    </source>
</evidence>
<gene>
    <name evidence="2" type="ORF">J2S73_000817</name>
</gene>
<organism evidence="2 3">
    <name type="scientific">Amorphus orientalis</name>
    <dbReference type="NCBI Taxonomy" id="649198"/>
    <lineage>
        <taxon>Bacteria</taxon>
        <taxon>Pseudomonadati</taxon>
        <taxon>Pseudomonadota</taxon>
        <taxon>Alphaproteobacteria</taxon>
        <taxon>Hyphomicrobiales</taxon>
        <taxon>Amorphaceae</taxon>
        <taxon>Amorphus</taxon>
    </lineage>
</organism>
<dbReference type="InterPro" id="IPR000120">
    <property type="entry name" value="Amidase"/>
</dbReference>
<dbReference type="AlphaFoldDB" id="A0AAE3VMC0"/>
<dbReference type="InterPro" id="IPR023631">
    <property type="entry name" value="Amidase_dom"/>
</dbReference>
<accession>A0AAE3VMC0</accession>